<keyword evidence="3 6" id="KW-0812">Transmembrane</keyword>
<evidence type="ECO:0000313" key="9">
    <source>
        <dbReference type="Proteomes" id="UP000050828"/>
    </source>
</evidence>
<dbReference type="GO" id="GO:0055085">
    <property type="term" value="P:transmembrane transport"/>
    <property type="evidence" value="ECO:0007669"/>
    <property type="project" value="UniProtKB-UniRule"/>
</dbReference>
<dbReference type="InterPro" id="IPR052536">
    <property type="entry name" value="ABC-4_Integral_Memb_Prot"/>
</dbReference>
<feature type="domain" description="ABC3 transporter permease C-terminal" evidence="7">
    <location>
        <begin position="67"/>
        <end position="187"/>
    </location>
</feature>
<name>A0AAJ0LFN5_LATCU</name>
<dbReference type="GO" id="GO:0005886">
    <property type="term" value="C:plasma membrane"/>
    <property type="evidence" value="ECO:0007669"/>
    <property type="project" value="UniProtKB-SubCell"/>
</dbReference>
<dbReference type="PANTHER" id="PTHR46795:SF3">
    <property type="entry name" value="ABC TRANSPORTER PERMEASE"/>
    <property type="match status" value="1"/>
</dbReference>
<feature type="transmembrane region" description="Helical" evidence="6">
    <location>
        <begin position="23"/>
        <end position="43"/>
    </location>
</feature>
<feature type="transmembrane region" description="Helical" evidence="6">
    <location>
        <begin position="108"/>
        <end position="134"/>
    </location>
</feature>
<feature type="transmembrane region" description="Helical" evidence="6">
    <location>
        <begin position="667"/>
        <end position="687"/>
    </location>
</feature>
<dbReference type="PANTHER" id="PTHR46795">
    <property type="entry name" value="ABC TRANSPORTER PERMEASE-RELATED-RELATED"/>
    <property type="match status" value="1"/>
</dbReference>
<feature type="transmembrane region" description="Helical" evidence="6">
    <location>
        <begin position="632"/>
        <end position="655"/>
    </location>
</feature>
<reference evidence="8 9" key="1">
    <citation type="journal article" date="2015" name="Genome Announc.">
        <title>Expanding the biotechnology potential of lactobacilli through comparative genomics of 213 strains and associated genera.</title>
        <authorList>
            <person name="Sun Z."/>
            <person name="Harris H.M."/>
            <person name="McCann A."/>
            <person name="Guo C."/>
            <person name="Argimon S."/>
            <person name="Zhang W."/>
            <person name="Yang X."/>
            <person name="Jeffery I.B."/>
            <person name="Cooney J.C."/>
            <person name="Kagawa T.F."/>
            <person name="Liu W."/>
            <person name="Song Y."/>
            <person name="Salvetti E."/>
            <person name="Wrobel A."/>
            <person name="Rasinkangas P."/>
            <person name="Parkhill J."/>
            <person name="Rea M.C."/>
            <person name="O'Sullivan O."/>
            <person name="Ritari J."/>
            <person name="Douillard F.P."/>
            <person name="Paul Ross R."/>
            <person name="Yang R."/>
            <person name="Briner A.E."/>
            <person name="Felis G.E."/>
            <person name="de Vos W.M."/>
            <person name="Barrangou R."/>
            <person name="Klaenhammer T.R."/>
            <person name="Caufield P.W."/>
            <person name="Cui Y."/>
            <person name="Zhang H."/>
            <person name="O'Toole P.W."/>
        </authorList>
    </citation>
    <scope>NUCLEOTIDE SEQUENCE [LARGE SCALE GENOMIC DNA]</scope>
    <source>
        <strain evidence="8 9">DSM 20019</strain>
    </source>
</reference>
<keyword evidence="4 6" id="KW-1133">Transmembrane helix</keyword>
<feature type="transmembrane region" description="Helical" evidence="6">
    <location>
        <begin position="580"/>
        <end position="602"/>
    </location>
</feature>
<keyword evidence="2 6" id="KW-1003">Cell membrane</keyword>
<dbReference type="PIRSF" id="PIRSF018968">
    <property type="entry name" value="ABC_permease_BceB"/>
    <property type="match status" value="1"/>
</dbReference>
<dbReference type="Proteomes" id="UP000050828">
    <property type="component" value="Unassembled WGS sequence"/>
</dbReference>
<gene>
    <name evidence="8" type="ORF">FC08_GL001384</name>
</gene>
<evidence type="ECO:0000256" key="1">
    <source>
        <dbReference type="ARBA" id="ARBA00004651"/>
    </source>
</evidence>
<comment type="similarity">
    <text evidence="6">Belongs to the ABC-4 integral membrane protein family.</text>
</comment>
<feature type="transmembrane region" description="Helical" evidence="6">
    <location>
        <begin position="141"/>
        <end position="161"/>
    </location>
</feature>
<dbReference type="Pfam" id="PF02687">
    <property type="entry name" value="FtsX"/>
    <property type="match status" value="2"/>
</dbReference>
<feature type="transmembrane region" description="Helical" evidence="6">
    <location>
        <begin position="304"/>
        <end position="326"/>
    </location>
</feature>
<feature type="transmembrane region" description="Helical" evidence="6">
    <location>
        <begin position="167"/>
        <end position="186"/>
    </location>
</feature>
<comment type="subcellular location">
    <subcellularLocation>
        <location evidence="1 6">Cell membrane</location>
        <topology evidence="1 6">Multi-pass membrane protein</topology>
    </subcellularLocation>
</comment>
<feature type="transmembrane region" description="Helical" evidence="6">
    <location>
        <begin position="246"/>
        <end position="272"/>
    </location>
</feature>
<organism evidence="8 9">
    <name type="scientific">Latilactobacillus curvatus JCM 1096 = DSM 20019</name>
    <dbReference type="NCBI Taxonomy" id="1293592"/>
    <lineage>
        <taxon>Bacteria</taxon>
        <taxon>Bacillati</taxon>
        <taxon>Bacillota</taxon>
        <taxon>Bacilli</taxon>
        <taxon>Lactobacillales</taxon>
        <taxon>Lactobacillaceae</taxon>
        <taxon>Latilactobacillus</taxon>
    </lineage>
</organism>
<evidence type="ECO:0000256" key="4">
    <source>
        <dbReference type="ARBA" id="ARBA00022989"/>
    </source>
</evidence>
<dbReference type="InterPro" id="IPR003838">
    <property type="entry name" value="ABC3_permease_C"/>
</dbReference>
<evidence type="ECO:0000259" key="7">
    <source>
        <dbReference type="Pfam" id="PF02687"/>
    </source>
</evidence>
<keyword evidence="5 6" id="KW-0472">Membrane</keyword>
<evidence type="ECO:0000256" key="6">
    <source>
        <dbReference type="PIRNR" id="PIRNR018968"/>
    </source>
</evidence>
<accession>A0AAJ0LFN5</accession>
<dbReference type="EMBL" id="AZDL01000006">
    <property type="protein sequence ID" value="KRK93186.1"/>
    <property type="molecule type" value="Genomic_DNA"/>
</dbReference>
<evidence type="ECO:0000256" key="3">
    <source>
        <dbReference type="ARBA" id="ARBA00022692"/>
    </source>
</evidence>
<feature type="transmembrane region" description="Helical" evidence="6">
    <location>
        <begin position="64"/>
        <end position="88"/>
    </location>
</feature>
<feature type="transmembrane region" description="Helical" evidence="6">
    <location>
        <begin position="206"/>
        <end position="226"/>
    </location>
</feature>
<protein>
    <submittedName>
        <fullName evidence="8">Permease family protein</fullName>
    </submittedName>
</protein>
<dbReference type="InterPro" id="IPR027022">
    <property type="entry name" value="ABC_permease_BceB-typ"/>
</dbReference>
<comment type="caution">
    <text evidence="8">The sequence shown here is derived from an EMBL/GenBank/DDBJ whole genome shotgun (WGS) entry which is preliminary data.</text>
</comment>
<sequence length="706" mass="80558">MEEAVSMLLHLTVRNAINHARDYAAYVIACVAAIVVYFCFTSIQTAPIFRHLKMAGESLAFGRMIQVASLIILLFAAFFLAYANLFFIKRRRREIGVLSVIGVTKFQISLLFFFESLIIGVIALIIGLLFGILFSKLFAMLLLRMMGIAVAMPFLISWRAIEQTTFTFGGLFLLTGFLNSTMIYRYQLVTLLQPSAVSRKVRRPNWLTYLWGIIAPVLIISGYYLADQTLVLMPSLERRYGFGIDLVYLLTILLLEIFGTLAFFQAYTQIWLQLERHWKRLYYRGTHLLNVTNLSFRFKKNAKMLWMITILSAVTITAIGSAAMIYTHGQDTLRQNIPVDLVYTQSQKAAVDKILTQYHVQPVSQTMSSFKLVDARFKVNSPLNREGIKMDGAAVVMPLSQYNQVMAQQFKLPATKLKKNTVVTIINLPLTMLKMPRRAGAGLPPKRAGIPLQLKQSGLSDFRIVHIRKLFPNGSDVFFDGNLNVIVANDAEYQQVQATSVDQIYAVQLSAAQQKQKRLMRDLFRLSQKPKQWDYLMTHKKAGQTHYEIKTTDQRLEELSRYSVLLKKPNRDIANANFGFYMYVAIFIGLIFMLATGSIIMLKQLSEAQEEILQYKTLKKIGMSDGEIKRTIYFQILMLFLLPIILGSMHAFFAIRLLGLFLDNPGLQLAYIVCGLFIIIYFVFYLITANIYNRIVNAPLNSDVFY</sequence>
<evidence type="ECO:0000256" key="2">
    <source>
        <dbReference type="ARBA" id="ARBA00022475"/>
    </source>
</evidence>
<evidence type="ECO:0000313" key="8">
    <source>
        <dbReference type="EMBL" id="KRK93186.1"/>
    </source>
</evidence>
<feature type="domain" description="ABC3 transporter permease C-terminal" evidence="7">
    <location>
        <begin position="586"/>
        <end position="689"/>
    </location>
</feature>
<evidence type="ECO:0000256" key="5">
    <source>
        <dbReference type="ARBA" id="ARBA00023136"/>
    </source>
</evidence>
<keyword evidence="6" id="KW-0813">Transport</keyword>
<proteinExistence type="inferred from homology"/>
<dbReference type="AlphaFoldDB" id="A0AAJ0LFN5"/>